<feature type="compositionally biased region" description="Basic and acidic residues" evidence="1">
    <location>
        <begin position="321"/>
        <end position="362"/>
    </location>
</feature>
<comment type="caution">
    <text evidence="2">The sequence shown here is derived from an EMBL/GenBank/DDBJ whole genome shotgun (WGS) entry which is preliminary data.</text>
</comment>
<keyword evidence="3" id="KW-1185">Reference proteome</keyword>
<dbReference type="EMBL" id="LGRX02017156">
    <property type="protein sequence ID" value="KAK3261088.1"/>
    <property type="molecule type" value="Genomic_DNA"/>
</dbReference>
<proteinExistence type="predicted"/>
<name>A0AAE0FK72_9CHLO</name>
<sequence>MCFVYTCNDVSPIMQQDNTTLLSAITHLNKQLVHRRVKKPICWLTDGQSARFNLTVMQYAEDNGLEEFIYPPHTTTAHALLDRVFHMWHITYSKLVEKWSTANPGKQITKAVFAAVFPEAWDKWQKSIRVRAVASKVGICEDGIFPENIGDEFFVKSNLQEEIRKSNKVKEEMATLPPLTPEEGTFHTRTQKLEEEVKLLREELVRLRSQPLSPEEIGLCTISSAAQIPAVGTSKRKATQVWGSVPATGLRQKLADAEEAERRRQEGLDQQEMFAACARELERLAREANPREEEDPEAEEPGQAEIFRACEAELKKIEKEAEKARREEEKAQKAAEKAAERESKKRERERLSQEKKAEMEARKRARVLRQSQTPTRTESSAAGAPLSENIVVGTATESLPDACATVPASTVAAGIALGDITNTV</sequence>
<reference evidence="2 3" key="1">
    <citation type="journal article" date="2015" name="Genome Biol. Evol.">
        <title>Comparative Genomics of a Bacterivorous Green Alga Reveals Evolutionary Causalities and Consequences of Phago-Mixotrophic Mode of Nutrition.</title>
        <authorList>
            <person name="Burns J.A."/>
            <person name="Paasch A."/>
            <person name="Narechania A."/>
            <person name="Kim E."/>
        </authorList>
    </citation>
    <scope>NUCLEOTIDE SEQUENCE [LARGE SCALE GENOMIC DNA]</scope>
    <source>
        <strain evidence="2 3">PLY_AMNH</strain>
    </source>
</reference>
<evidence type="ECO:0000256" key="1">
    <source>
        <dbReference type="SAM" id="MobiDB-lite"/>
    </source>
</evidence>
<accession>A0AAE0FK72</accession>
<feature type="compositionally biased region" description="Basic and acidic residues" evidence="1">
    <location>
        <begin position="253"/>
        <end position="267"/>
    </location>
</feature>
<feature type="region of interest" description="Disordered" evidence="1">
    <location>
        <begin position="253"/>
        <end position="272"/>
    </location>
</feature>
<evidence type="ECO:0000313" key="3">
    <source>
        <dbReference type="Proteomes" id="UP001190700"/>
    </source>
</evidence>
<dbReference type="Proteomes" id="UP001190700">
    <property type="component" value="Unassembled WGS sequence"/>
</dbReference>
<protein>
    <submittedName>
        <fullName evidence="2">Uncharacterized protein</fullName>
    </submittedName>
</protein>
<feature type="compositionally biased region" description="Polar residues" evidence="1">
    <location>
        <begin position="369"/>
        <end position="380"/>
    </location>
</feature>
<feature type="region of interest" description="Disordered" evidence="1">
    <location>
        <begin position="321"/>
        <end position="387"/>
    </location>
</feature>
<dbReference type="AlphaFoldDB" id="A0AAE0FK72"/>
<evidence type="ECO:0000313" key="2">
    <source>
        <dbReference type="EMBL" id="KAK3261088.1"/>
    </source>
</evidence>
<gene>
    <name evidence="2" type="ORF">CYMTET_29991</name>
</gene>
<organism evidence="2 3">
    <name type="scientific">Cymbomonas tetramitiformis</name>
    <dbReference type="NCBI Taxonomy" id="36881"/>
    <lineage>
        <taxon>Eukaryota</taxon>
        <taxon>Viridiplantae</taxon>
        <taxon>Chlorophyta</taxon>
        <taxon>Pyramimonadophyceae</taxon>
        <taxon>Pyramimonadales</taxon>
        <taxon>Pyramimonadaceae</taxon>
        <taxon>Cymbomonas</taxon>
    </lineage>
</organism>